<reference evidence="1 2" key="1">
    <citation type="submission" date="2018-11" db="EMBL/GenBank/DDBJ databases">
        <authorList>
            <consortium name="Pathogen Informatics"/>
        </authorList>
    </citation>
    <scope>NUCLEOTIDE SEQUENCE [LARGE SCALE GENOMIC DNA]</scope>
    <source>
        <strain evidence="1 2">Zambia</strain>
    </source>
</reference>
<dbReference type="AlphaFoldDB" id="A0A183M0U3"/>
<name>A0A183M0U3_9TREM</name>
<protein>
    <submittedName>
        <fullName evidence="1">Uncharacterized protein</fullName>
    </submittedName>
</protein>
<accession>A0A183M0U3</accession>
<organism evidence="1 2">
    <name type="scientific">Schistosoma margrebowiei</name>
    <dbReference type="NCBI Taxonomy" id="48269"/>
    <lineage>
        <taxon>Eukaryota</taxon>
        <taxon>Metazoa</taxon>
        <taxon>Spiralia</taxon>
        <taxon>Lophotrochozoa</taxon>
        <taxon>Platyhelminthes</taxon>
        <taxon>Trematoda</taxon>
        <taxon>Digenea</taxon>
        <taxon>Strigeidida</taxon>
        <taxon>Schistosomatoidea</taxon>
        <taxon>Schistosomatidae</taxon>
        <taxon>Schistosoma</taxon>
    </lineage>
</organism>
<evidence type="ECO:0000313" key="2">
    <source>
        <dbReference type="Proteomes" id="UP000277204"/>
    </source>
</evidence>
<keyword evidence="2" id="KW-1185">Reference proteome</keyword>
<sequence>MVVGGSQQESAREHQFPQDYSALRQSALRALNRLLDPLAKGITTIPFLDKNVLSLSSNFISKVVDEHQKLLGSTVNTGCDIQIGNLIFVLGRFCRRVDDPRFCDEICQLFVKIVQRTFKTLSKYRAYLVRTTMVYLKDNQYTMSLSYSQSHHPWLYSLPYFSNEHLQLYIPLKGYYLKELIDFHPTSRTFDSGLFSVVKQSLIFPSSIKNIVVNNKSYQHKRSEKNQRNFTSREISDSSSIAYTPTWCQEDYDGQVMIHGLIGEGLVLLDELNENPNEEVLSSLYYLLRALRVVFETKEVSFFTSHSSVKRDYSGWRLDVNEM</sequence>
<dbReference type="Proteomes" id="UP000277204">
    <property type="component" value="Unassembled WGS sequence"/>
</dbReference>
<evidence type="ECO:0000313" key="1">
    <source>
        <dbReference type="EMBL" id="VDO87280.1"/>
    </source>
</evidence>
<dbReference type="EMBL" id="UZAI01004656">
    <property type="protein sequence ID" value="VDO87280.1"/>
    <property type="molecule type" value="Genomic_DNA"/>
</dbReference>
<gene>
    <name evidence="1" type="ORF">SMRZ_LOCUS9668</name>
</gene>
<proteinExistence type="predicted"/>